<name>A0A4R5KHN0_9MICC</name>
<comment type="similarity">
    <text evidence="1">Belongs to the YciI family.</text>
</comment>
<dbReference type="SUPFAM" id="SSF54909">
    <property type="entry name" value="Dimeric alpha+beta barrel"/>
    <property type="match status" value="1"/>
</dbReference>
<proteinExistence type="inferred from homology"/>
<dbReference type="InterPro" id="IPR005545">
    <property type="entry name" value="YCII"/>
</dbReference>
<protein>
    <submittedName>
        <fullName evidence="3">Transcription initiation protein</fullName>
    </submittedName>
</protein>
<feature type="domain" description="YCII-related" evidence="2">
    <location>
        <begin position="1"/>
        <end position="100"/>
    </location>
</feature>
<dbReference type="EMBL" id="SMRU01000015">
    <property type="protein sequence ID" value="TDF94572.1"/>
    <property type="molecule type" value="Genomic_DNA"/>
</dbReference>
<sequence>MKYMIMMFGSAEGMMETADPEWIREMIGFMIQIDKDLSDSGEMVFNAGLADPGTAKLVKQTGNGVITTDGPFAEAKESLIGYWVVDVASEERAVEICSSIVKYAPVVELRRVQDAPPEV</sequence>
<evidence type="ECO:0000256" key="1">
    <source>
        <dbReference type="ARBA" id="ARBA00007689"/>
    </source>
</evidence>
<dbReference type="PANTHER" id="PTHR35174">
    <property type="entry name" value="BLL7171 PROTEIN-RELATED"/>
    <property type="match status" value="1"/>
</dbReference>
<accession>A0A4R5KHN0</accession>
<reference evidence="3 4" key="1">
    <citation type="submission" date="2019-03" db="EMBL/GenBank/DDBJ databases">
        <title>Whole genome sequence of Arthrobacter sp JH1-1.</title>
        <authorList>
            <person name="Trinh H.N."/>
        </authorList>
    </citation>
    <scope>NUCLEOTIDE SEQUENCE [LARGE SCALE GENOMIC DNA]</scope>
    <source>
        <strain evidence="3 4">JH1-1</strain>
    </source>
</reference>
<evidence type="ECO:0000259" key="2">
    <source>
        <dbReference type="Pfam" id="PF03795"/>
    </source>
</evidence>
<dbReference type="Proteomes" id="UP000295511">
    <property type="component" value="Unassembled WGS sequence"/>
</dbReference>
<keyword evidence="4" id="KW-1185">Reference proteome</keyword>
<dbReference type="InterPro" id="IPR011008">
    <property type="entry name" value="Dimeric_a/b-barrel"/>
</dbReference>
<dbReference type="Pfam" id="PF03795">
    <property type="entry name" value="YCII"/>
    <property type="match status" value="1"/>
</dbReference>
<organism evidence="3 4">
    <name type="scientific">Arthrobacter terricola</name>
    <dbReference type="NCBI Taxonomy" id="2547396"/>
    <lineage>
        <taxon>Bacteria</taxon>
        <taxon>Bacillati</taxon>
        <taxon>Actinomycetota</taxon>
        <taxon>Actinomycetes</taxon>
        <taxon>Micrococcales</taxon>
        <taxon>Micrococcaceae</taxon>
        <taxon>Arthrobacter</taxon>
    </lineage>
</organism>
<comment type="caution">
    <text evidence="3">The sequence shown here is derived from an EMBL/GenBank/DDBJ whole genome shotgun (WGS) entry which is preliminary data.</text>
</comment>
<dbReference type="PANTHER" id="PTHR35174:SF3">
    <property type="entry name" value="BLL7171 PROTEIN"/>
    <property type="match status" value="1"/>
</dbReference>
<dbReference type="AlphaFoldDB" id="A0A4R5KHN0"/>
<dbReference type="RefSeq" id="WP_133204766.1">
    <property type="nucleotide sequence ID" value="NZ_SMRU01000015.1"/>
</dbReference>
<gene>
    <name evidence="3" type="ORF">E1809_13555</name>
</gene>
<dbReference type="Gene3D" id="3.30.70.1060">
    <property type="entry name" value="Dimeric alpha+beta barrel"/>
    <property type="match status" value="1"/>
</dbReference>
<dbReference type="OrthoDB" id="668782at2"/>
<evidence type="ECO:0000313" key="4">
    <source>
        <dbReference type="Proteomes" id="UP000295511"/>
    </source>
</evidence>
<evidence type="ECO:0000313" key="3">
    <source>
        <dbReference type="EMBL" id="TDF94572.1"/>
    </source>
</evidence>